<feature type="region of interest" description="Disordered" evidence="1">
    <location>
        <begin position="371"/>
        <end position="430"/>
    </location>
</feature>
<evidence type="ECO:0000313" key="3">
    <source>
        <dbReference type="EMBL" id="CAL4799849.1"/>
    </source>
</evidence>
<organism evidence="2">
    <name type="scientific">Cladocopium goreaui</name>
    <dbReference type="NCBI Taxonomy" id="2562237"/>
    <lineage>
        <taxon>Eukaryota</taxon>
        <taxon>Sar</taxon>
        <taxon>Alveolata</taxon>
        <taxon>Dinophyceae</taxon>
        <taxon>Suessiales</taxon>
        <taxon>Symbiodiniaceae</taxon>
        <taxon>Cladocopium</taxon>
    </lineage>
</organism>
<feature type="compositionally biased region" description="Polar residues" evidence="1">
    <location>
        <begin position="395"/>
        <end position="414"/>
    </location>
</feature>
<protein>
    <submittedName>
        <fullName evidence="2">Uncharacterized protein</fullName>
    </submittedName>
</protein>
<accession>A0A9P1GJF8</accession>
<sequence>MDPSLISAPVPSGRAESPFSAENSPHVAPARRRQASSPVRLSGCRHQLHVSAGGGPIWRNASQGSQCTPPSQRPPPTEACFSESTSNLRPRMDSAMTFGGSRMDGDTSLAFSSIGGPSRSLRPPPMGSIVPSREAAPPAVSPSPRRVDVRARRICRLRGQFPHSRCNSCRVSPWDQLLWQMGPLHHKAWCRAQVPYSIYRFHRRDPFHHTTFRHRAPRIPQGSIAPQNFPPQGSIAPQSFPPQGSIAPRMPPHGSIAPQNFPPQGSIAPQSFPPQGSIAPRMPPQGSIAPQNFPPQGSIAPQSFPPQGSIAPRMPPQGSISPQNFPPQGSIAPQSFPPQGSIAPRMPPQGSIAPQNFPPQGSIAPQSFPPQGSIAPRMPPQGSIAPQNFPPQGSIAPQNFPPQGSLTIPPTGSFTPPGGATPQFRPPTAA</sequence>
<dbReference type="EMBL" id="CAMXCT030005512">
    <property type="protein sequence ID" value="CAL4799849.1"/>
    <property type="molecule type" value="Genomic_DNA"/>
</dbReference>
<evidence type="ECO:0000313" key="2">
    <source>
        <dbReference type="EMBL" id="CAI4012537.1"/>
    </source>
</evidence>
<reference evidence="3 4" key="2">
    <citation type="submission" date="2024-05" db="EMBL/GenBank/DDBJ databases">
        <authorList>
            <person name="Chen Y."/>
            <person name="Shah S."/>
            <person name="Dougan E. K."/>
            <person name="Thang M."/>
            <person name="Chan C."/>
        </authorList>
    </citation>
    <scope>NUCLEOTIDE SEQUENCE [LARGE SCALE GENOMIC DNA]</scope>
</reference>
<evidence type="ECO:0000256" key="1">
    <source>
        <dbReference type="SAM" id="MobiDB-lite"/>
    </source>
</evidence>
<dbReference type="OrthoDB" id="6513042at2759"/>
<proteinExistence type="predicted"/>
<name>A0A9P1GJF8_9DINO</name>
<gene>
    <name evidence="2" type="ORF">C1SCF055_LOCUS37589</name>
</gene>
<dbReference type="EMBL" id="CAMXCT020005512">
    <property type="protein sequence ID" value="CAL1165912.1"/>
    <property type="molecule type" value="Genomic_DNA"/>
</dbReference>
<dbReference type="EMBL" id="CAMXCT010005512">
    <property type="protein sequence ID" value="CAI4012537.1"/>
    <property type="molecule type" value="Genomic_DNA"/>
</dbReference>
<dbReference type="AlphaFoldDB" id="A0A9P1GJF8"/>
<dbReference type="Proteomes" id="UP001152797">
    <property type="component" value="Unassembled WGS sequence"/>
</dbReference>
<feature type="compositionally biased region" description="Polar residues" evidence="1">
    <location>
        <begin position="60"/>
        <end position="70"/>
    </location>
</feature>
<keyword evidence="4" id="KW-1185">Reference proteome</keyword>
<reference evidence="2" key="1">
    <citation type="submission" date="2022-10" db="EMBL/GenBank/DDBJ databases">
        <authorList>
            <person name="Chen Y."/>
            <person name="Dougan E. K."/>
            <person name="Chan C."/>
            <person name="Rhodes N."/>
            <person name="Thang M."/>
        </authorList>
    </citation>
    <scope>NUCLEOTIDE SEQUENCE</scope>
</reference>
<evidence type="ECO:0000313" key="4">
    <source>
        <dbReference type="Proteomes" id="UP001152797"/>
    </source>
</evidence>
<comment type="caution">
    <text evidence="2">The sequence shown here is derived from an EMBL/GenBank/DDBJ whole genome shotgun (WGS) entry which is preliminary data.</text>
</comment>
<feature type="region of interest" description="Disordered" evidence="1">
    <location>
        <begin position="1"/>
        <end position="88"/>
    </location>
</feature>